<dbReference type="PRINTS" id="PR00344">
    <property type="entry name" value="BCTRLSENSOR"/>
</dbReference>
<dbReference type="GO" id="GO:0005886">
    <property type="term" value="C:plasma membrane"/>
    <property type="evidence" value="ECO:0007669"/>
    <property type="project" value="TreeGrafter"/>
</dbReference>
<evidence type="ECO:0000259" key="13">
    <source>
        <dbReference type="PROSITE" id="PS50885"/>
    </source>
</evidence>
<dbReference type="CDD" id="cd00082">
    <property type="entry name" value="HisKA"/>
    <property type="match status" value="1"/>
</dbReference>
<evidence type="ECO:0000256" key="11">
    <source>
        <dbReference type="SAM" id="Phobius"/>
    </source>
</evidence>
<dbReference type="SUPFAM" id="SSF55874">
    <property type="entry name" value="ATPase domain of HSP90 chaperone/DNA topoisomerase II/histidine kinase"/>
    <property type="match status" value="1"/>
</dbReference>
<dbReference type="EMBL" id="JAHESC010000008">
    <property type="protein sequence ID" value="MBT1686436.1"/>
    <property type="molecule type" value="Genomic_DNA"/>
</dbReference>
<comment type="caution">
    <text evidence="14">The sequence shown here is derived from an EMBL/GenBank/DDBJ whole genome shotgun (WGS) entry which is preliminary data.</text>
</comment>
<evidence type="ECO:0000256" key="7">
    <source>
        <dbReference type="ARBA" id="ARBA00022777"/>
    </source>
</evidence>
<protein>
    <recommendedName>
        <fullName evidence="3">histidine kinase</fullName>
        <ecNumber evidence="3">2.7.13.3</ecNumber>
    </recommendedName>
</protein>
<dbReference type="CDD" id="cd06225">
    <property type="entry name" value="HAMP"/>
    <property type="match status" value="1"/>
</dbReference>
<comment type="subcellular location">
    <subcellularLocation>
        <location evidence="2">Membrane</location>
    </subcellularLocation>
</comment>
<keyword evidence="8 11" id="KW-1133">Transmembrane helix</keyword>
<dbReference type="InterPro" id="IPR003661">
    <property type="entry name" value="HisK_dim/P_dom"/>
</dbReference>
<keyword evidence="10 11" id="KW-0472">Membrane</keyword>
<dbReference type="AlphaFoldDB" id="A0AAP2GGS8"/>
<keyword evidence="15" id="KW-1185">Reference proteome</keyword>
<dbReference type="SMART" id="SM00388">
    <property type="entry name" value="HisKA"/>
    <property type="match status" value="1"/>
</dbReference>
<keyword evidence="7 14" id="KW-0418">Kinase</keyword>
<sequence length="452" mass="50480">MKIRSRLTLTFLLIVTVILLVVTVSIYFFFDNFRHEDFHRRLRRRALSTAGLLMHRGEEGVKLLRLMEDGNPADLPGQHILVFNDRYELVYNSRPKATFDLDSSLLRKITADSDLRYSSGEQDVIGILSASASGKFYVLAAARDVFGREALISLFDILVFVFLVSIGFVLLLGWIYAGKVLRPITRVIHDVENMSGADLSYRLNEGKQQDEIDKLSQTFNRMLDRLRDSFISQRTFISNASHELRTPIAVISAEIETALMQTGEDDKNYEILTSVLASSKRLSALSSQLLLLAQATARQSNRGFTATRVDQALWDAKMDLDKANTGYDIVIDFDINLQEEELSVNGDGALLKVVFLNLMDNACKYSPDRRVAVRLGRSTESLSIAFENKGVISPEDLDRILAPFFRGSNSKAIRGNGIGLSLANEIIKLHGGALSVHSVGAMTTFVVKFPDM</sequence>
<dbReference type="RefSeq" id="WP_254089673.1">
    <property type="nucleotide sequence ID" value="NZ_JAHESC010000008.1"/>
</dbReference>
<dbReference type="Pfam" id="PF00672">
    <property type="entry name" value="HAMP"/>
    <property type="match status" value="1"/>
</dbReference>
<evidence type="ECO:0000256" key="10">
    <source>
        <dbReference type="ARBA" id="ARBA00023136"/>
    </source>
</evidence>
<reference evidence="14 15" key="1">
    <citation type="submission" date="2021-05" db="EMBL/GenBank/DDBJ databases">
        <title>A Polyphasic approach of four new species of the genus Ohtaekwangia: Ohtaekwangia histidinii sp. nov., Ohtaekwangia cretensis sp. nov., Ohtaekwangia indiensis sp. nov., Ohtaekwangia reichenbachii sp. nov. from diverse environment.</title>
        <authorList>
            <person name="Octaviana S."/>
        </authorList>
    </citation>
    <scope>NUCLEOTIDE SEQUENCE [LARGE SCALE GENOMIC DNA]</scope>
    <source>
        <strain evidence="14 15">PWU37</strain>
    </source>
</reference>
<keyword evidence="4" id="KW-0597">Phosphoprotein</keyword>
<dbReference type="GO" id="GO:0000155">
    <property type="term" value="F:phosphorelay sensor kinase activity"/>
    <property type="evidence" value="ECO:0007669"/>
    <property type="project" value="InterPro"/>
</dbReference>
<name>A0AAP2GGS8_9BACT</name>
<proteinExistence type="predicted"/>
<keyword evidence="9" id="KW-0902">Two-component regulatory system</keyword>
<evidence type="ECO:0000259" key="12">
    <source>
        <dbReference type="PROSITE" id="PS50109"/>
    </source>
</evidence>
<dbReference type="InterPro" id="IPR003660">
    <property type="entry name" value="HAMP_dom"/>
</dbReference>
<dbReference type="SMART" id="SM00387">
    <property type="entry name" value="HATPase_c"/>
    <property type="match status" value="1"/>
</dbReference>
<gene>
    <name evidence="14" type="ORF">KK078_07720</name>
</gene>
<dbReference type="EC" id="2.7.13.3" evidence="3"/>
<dbReference type="InterPro" id="IPR050428">
    <property type="entry name" value="TCS_sensor_his_kinase"/>
</dbReference>
<evidence type="ECO:0000256" key="5">
    <source>
        <dbReference type="ARBA" id="ARBA00022679"/>
    </source>
</evidence>
<dbReference type="PANTHER" id="PTHR45436:SF5">
    <property type="entry name" value="SENSOR HISTIDINE KINASE TRCS"/>
    <property type="match status" value="1"/>
</dbReference>
<feature type="domain" description="Histidine kinase" evidence="12">
    <location>
        <begin position="239"/>
        <end position="452"/>
    </location>
</feature>
<dbReference type="PROSITE" id="PS50885">
    <property type="entry name" value="HAMP"/>
    <property type="match status" value="1"/>
</dbReference>
<dbReference type="SMART" id="SM00304">
    <property type="entry name" value="HAMP"/>
    <property type="match status" value="1"/>
</dbReference>
<evidence type="ECO:0000256" key="1">
    <source>
        <dbReference type="ARBA" id="ARBA00000085"/>
    </source>
</evidence>
<keyword evidence="6 11" id="KW-0812">Transmembrane</keyword>
<dbReference type="InterPro" id="IPR004358">
    <property type="entry name" value="Sig_transdc_His_kin-like_C"/>
</dbReference>
<organism evidence="14 15">
    <name type="scientific">Dawidia soli</name>
    <dbReference type="NCBI Taxonomy" id="2782352"/>
    <lineage>
        <taxon>Bacteria</taxon>
        <taxon>Pseudomonadati</taxon>
        <taxon>Bacteroidota</taxon>
        <taxon>Cytophagia</taxon>
        <taxon>Cytophagales</taxon>
        <taxon>Chryseotaleaceae</taxon>
        <taxon>Dawidia</taxon>
    </lineage>
</organism>
<dbReference type="Pfam" id="PF00512">
    <property type="entry name" value="HisKA"/>
    <property type="match status" value="1"/>
</dbReference>
<dbReference type="Proteomes" id="UP001319180">
    <property type="component" value="Unassembled WGS sequence"/>
</dbReference>
<dbReference type="Gene3D" id="1.10.287.130">
    <property type="match status" value="1"/>
</dbReference>
<dbReference type="InterPro" id="IPR005467">
    <property type="entry name" value="His_kinase_dom"/>
</dbReference>
<comment type="catalytic activity">
    <reaction evidence="1">
        <text>ATP + protein L-histidine = ADP + protein N-phospho-L-histidine.</text>
        <dbReference type="EC" id="2.7.13.3"/>
    </reaction>
</comment>
<feature type="domain" description="HAMP" evidence="13">
    <location>
        <begin position="178"/>
        <end position="231"/>
    </location>
</feature>
<dbReference type="InterPro" id="IPR036097">
    <property type="entry name" value="HisK_dim/P_sf"/>
</dbReference>
<dbReference type="InterPro" id="IPR036890">
    <property type="entry name" value="HATPase_C_sf"/>
</dbReference>
<dbReference type="Gene3D" id="6.10.340.10">
    <property type="match status" value="1"/>
</dbReference>
<dbReference type="PROSITE" id="PS50109">
    <property type="entry name" value="HIS_KIN"/>
    <property type="match status" value="1"/>
</dbReference>
<evidence type="ECO:0000256" key="8">
    <source>
        <dbReference type="ARBA" id="ARBA00022989"/>
    </source>
</evidence>
<evidence type="ECO:0000256" key="9">
    <source>
        <dbReference type="ARBA" id="ARBA00023012"/>
    </source>
</evidence>
<dbReference type="PANTHER" id="PTHR45436">
    <property type="entry name" value="SENSOR HISTIDINE KINASE YKOH"/>
    <property type="match status" value="1"/>
</dbReference>
<dbReference type="Gene3D" id="3.30.565.10">
    <property type="entry name" value="Histidine kinase-like ATPase, C-terminal domain"/>
    <property type="match status" value="1"/>
</dbReference>
<dbReference type="InterPro" id="IPR003594">
    <property type="entry name" value="HATPase_dom"/>
</dbReference>
<dbReference type="Pfam" id="PF02518">
    <property type="entry name" value="HATPase_c"/>
    <property type="match status" value="1"/>
</dbReference>
<evidence type="ECO:0000256" key="3">
    <source>
        <dbReference type="ARBA" id="ARBA00012438"/>
    </source>
</evidence>
<feature type="transmembrane region" description="Helical" evidence="11">
    <location>
        <begin position="7"/>
        <end position="30"/>
    </location>
</feature>
<evidence type="ECO:0000313" key="14">
    <source>
        <dbReference type="EMBL" id="MBT1686436.1"/>
    </source>
</evidence>
<dbReference type="SUPFAM" id="SSF47384">
    <property type="entry name" value="Homodimeric domain of signal transducing histidine kinase"/>
    <property type="match status" value="1"/>
</dbReference>
<keyword evidence="5" id="KW-0808">Transferase</keyword>
<evidence type="ECO:0000313" key="15">
    <source>
        <dbReference type="Proteomes" id="UP001319180"/>
    </source>
</evidence>
<accession>A0AAP2GGS8</accession>
<evidence type="ECO:0000256" key="6">
    <source>
        <dbReference type="ARBA" id="ARBA00022692"/>
    </source>
</evidence>
<feature type="transmembrane region" description="Helical" evidence="11">
    <location>
        <begin position="154"/>
        <end position="177"/>
    </location>
</feature>
<evidence type="ECO:0000256" key="2">
    <source>
        <dbReference type="ARBA" id="ARBA00004370"/>
    </source>
</evidence>
<evidence type="ECO:0000256" key="4">
    <source>
        <dbReference type="ARBA" id="ARBA00022553"/>
    </source>
</evidence>
<feature type="transmembrane region" description="Helical" evidence="11">
    <location>
        <begin position="124"/>
        <end position="142"/>
    </location>
</feature>
<dbReference type="SUPFAM" id="SSF158472">
    <property type="entry name" value="HAMP domain-like"/>
    <property type="match status" value="1"/>
</dbReference>